<comment type="caution">
    <text evidence="2">The sequence shown here is derived from an EMBL/GenBank/DDBJ whole genome shotgun (WGS) entry which is preliminary data.</text>
</comment>
<reference evidence="2 3" key="1">
    <citation type="journal article" date="2012" name="Genome Biol.">
        <title>Genome and low-iron response of an oceanic diatom adapted to chronic iron limitation.</title>
        <authorList>
            <person name="Lommer M."/>
            <person name="Specht M."/>
            <person name="Roy A.S."/>
            <person name="Kraemer L."/>
            <person name="Andreson R."/>
            <person name="Gutowska M.A."/>
            <person name="Wolf J."/>
            <person name="Bergner S.V."/>
            <person name="Schilhabel M.B."/>
            <person name="Klostermeier U.C."/>
            <person name="Beiko R.G."/>
            <person name="Rosenstiel P."/>
            <person name="Hippler M."/>
            <person name="Laroche J."/>
        </authorList>
    </citation>
    <scope>NUCLEOTIDE SEQUENCE [LARGE SCALE GENOMIC DNA]</scope>
    <source>
        <strain evidence="2 3">CCMP1005</strain>
    </source>
</reference>
<feature type="non-terminal residue" evidence="2">
    <location>
        <position position="1"/>
    </location>
</feature>
<evidence type="ECO:0000256" key="1">
    <source>
        <dbReference type="SAM" id="MobiDB-lite"/>
    </source>
</evidence>
<protein>
    <submittedName>
        <fullName evidence="2">Uncharacterized protein</fullName>
    </submittedName>
</protein>
<dbReference type="EMBL" id="AGNL01009899">
    <property type="protein sequence ID" value="EJK69554.1"/>
    <property type="molecule type" value="Genomic_DNA"/>
</dbReference>
<dbReference type="OrthoDB" id="10612973at2759"/>
<keyword evidence="3" id="KW-1185">Reference proteome</keyword>
<evidence type="ECO:0000313" key="2">
    <source>
        <dbReference type="EMBL" id="EJK69554.1"/>
    </source>
</evidence>
<feature type="region of interest" description="Disordered" evidence="1">
    <location>
        <begin position="1"/>
        <end position="34"/>
    </location>
</feature>
<evidence type="ECO:0000313" key="3">
    <source>
        <dbReference type="Proteomes" id="UP000266841"/>
    </source>
</evidence>
<accession>K0SX79</accession>
<dbReference type="AlphaFoldDB" id="K0SX79"/>
<sequence>DVHLNFSTRFDPGSNEGPSDLQSDALPTELSKHC</sequence>
<gene>
    <name evidence="2" type="ORF">THAOC_09174</name>
</gene>
<organism evidence="2 3">
    <name type="scientific">Thalassiosira oceanica</name>
    <name type="common">Marine diatom</name>
    <dbReference type="NCBI Taxonomy" id="159749"/>
    <lineage>
        <taxon>Eukaryota</taxon>
        <taxon>Sar</taxon>
        <taxon>Stramenopiles</taxon>
        <taxon>Ochrophyta</taxon>
        <taxon>Bacillariophyta</taxon>
        <taxon>Coscinodiscophyceae</taxon>
        <taxon>Thalassiosirophycidae</taxon>
        <taxon>Thalassiosirales</taxon>
        <taxon>Thalassiosiraceae</taxon>
        <taxon>Thalassiosira</taxon>
    </lineage>
</organism>
<proteinExistence type="predicted"/>
<name>K0SX79_THAOC</name>
<dbReference type="Proteomes" id="UP000266841">
    <property type="component" value="Unassembled WGS sequence"/>
</dbReference>